<protein>
    <submittedName>
        <fullName evidence="2">Transmembrane protein, putative</fullName>
    </submittedName>
</protein>
<keyword evidence="1 2" id="KW-0812">Transmembrane</keyword>
<sequence length="432" mass="50168">MKIINADSQQTCEHYNMQKLFNFSFPSISEGCVCKNGDIKMSLCNQTFKGSKPCSPQGDGENVYKQEGFQVENWGLRINTNQTQNNNYTSQSDNDQNTKLLSFQICGLYNTEYNYLNSFNVKFDESNSLHSQEMINNSNSCQYINKEYDLFNLSSFNNLTYQNCPITSFKIIDIRSTQYQQGQNTYYLDIPQSDYMKFQVKRDPNAYPLSQISVQWGKGICLNSNWPEPINNKYAYKLYNIQVNDCQLDNNFYPILNSQIGQKDLIINNHQESFIQKLPNLFNDNINQFSIFARQFPKMNCNQRMKAIIVYKFILSVVNIGIQIGVIYYINDNMINIIDSLCDQQCVDQITYDLLKKNAQLDRDIAHVLQQTALNHAPRNEHARISSLLAINQNINNPNSIFQIRMDEDQDISEKGNTTKDTQSIKRNIDFY</sequence>
<dbReference type="KEGG" id="tet:TTHERM_00348740"/>
<evidence type="ECO:0000313" key="3">
    <source>
        <dbReference type="Proteomes" id="UP000009168"/>
    </source>
</evidence>
<dbReference type="AlphaFoldDB" id="I7M3A7"/>
<feature type="transmembrane region" description="Helical" evidence="1">
    <location>
        <begin position="308"/>
        <end position="330"/>
    </location>
</feature>
<reference evidence="3" key="1">
    <citation type="journal article" date="2006" name="PLoS Biol.">
        <title>Macronuclear genome sequence of the ciliate Tetrahymena thermophila, a model eukaryote.</title>
        <authorList>
            <person name="Eisen J.A."/>
            <person name="Coyne R.S."/>
            <person name="Wu M."/>
            <person name="Wu D."/>
            <person name="Thiagarajan M."/>
            <person name="Wortman J.R."/>
            <person name="Badger J.H."/>
            <person name="Ren Q."/>
            <person name="Amedeo P."/>
            <person name="Jones K.M."/>
            <person name="Tallon L.J."/>
            <person name="Delcher A.L."/>
            <person name="Salzberg S.L."/>
            <person name="Silva J.C."/>
            <person name="Haas B.J."/>
            <person name="Majoros W.H."/>
            <person name="Farzad M."/>
            <person name="Carlton J.M."/>
            <person name="Smith R.K. Jr."/>
            <person name="Garg J."/>
            <person name="Pearlman R.E."/>
            <person name="Karrer K.M."/>
            <person name="Sun L."/>
            <person name="Manning G."/>
            <person name="Elde N.C."/>
            <person name="Turkewitz A.P."/>
            <person name="Asai D.J."/>
            <person name="Wilkes D.E."/>
            <person name="Wang Y."/>
            <person name="Cai H."/>
            <person name="Collins K."/>
            <person name="Stewart B.A."/>
            <person name="Lee S.R."/>
            <person name="Wilamowska K."/>
            <person name="Weinberg Z."/>
            <person name="Ruzzo W.L."/>
            <person name="Wloga D."/>
            <person name="Gaertig J."/>
            <person name="Frankel J."/>
            <person name="Tsao C.-C."/>
            <person name="Gorovsky M.A."/>
            <person name="Keeling P.J."/>
            <person name="Waller R.F."/>
            <person name="Patron N.J."/>
            <person name="Cherry J.M."/>
            <person name="Stover N.A."/>
            <person name="Krieger C.J."/>
            <person name="del Toro C."/>
            <person name="Ryder H.F."/>
            <person name="Williamson S.C."/>
            <person name="Barbeau R.A."/>
            <person name="Hamilton E.P."/>
            <person name="Orias E."/>
        </authorList>
    </citation>
    <scope>NUCLEOTIDE SEQUENCE [LARGE SCALE GENOMIC DNA]</scope>
    <source>
        <strain evidence="3">SB210</strain>
    </source>
</reference>
<proteinExistence type="predicted"/>
<evidence type="ECO:0000256" key="1">
    <source>
        <dbReference type="SAM" id="Phobius"/>
    </source>
</evidence>
<gene>
    <name evidence="2" type="ORF">TTHERM_00348740</name>
</gene>
<keyword evidence="1" id="KW-1133">Transmembrane helix</keyword>
<dbReference type="GeneID" id="7836845"/>
<evidence type="ECO:0000313" key="2">
    <source>
        <dbReference type="EMBL" id="EAS02784.2"/>
    </source>
</evidence>
<name>I7M3A7_TETTS</name>
<organism evidence="2 3">
    <name type="scientific">Tetrahymena thermophila (strain SB210)</name>
    <dbReference type="NCBI Taxonomy" id="312017"/>
    <lineage>
        <taxon>Eukaryota</taxon>
        <taxon>Sar</taxon>
        <taxon>Alveolata</taxon>
        <taxon>Ciliophora</taxon>
        <taxon>Intramacronucleata</taxon>
        <taxon>Oligohymenophorea</taxon>
        <taxon>Hymenostomatida</taxon>
        <taxon>Tetrahymenina</taxon>
        <taxon>Tetrahymenidae</taxon>
        <taxon>Tetrahymena</taxon>
    </lineage>
</organism>
<keyword evidence="3" id="KW-1185">Reference proteome</keyword>
<dbReference type="Proteomes" id="UP000009168">
    <property type="component" value="Unassembled WGS sequence"/>
</dbReference>
<accession>I7M3A7</accession>
<dbReference type="EMBL" id="GG662523">
    <property type="protein sequence ID" value="EAS02784.2"/>
    <property type="molecule type" value="Genomic_DNA"/>
</dbReference>
<dbReference type="InParanoid" id="I7M3A7"/>
<dbReference type="RefSeq" id="XP_001023029.2">
    <property type="nucleotide sequence ID" value="XM_001023029.2"/>
</dbReference>
<keyword evidence="1" id="KW-0472">Membrane</keyword>